<feature type="transmembrane region" description="Helical" evidence="12">
    <location>
        <begin position="403"/>
        <end position="420"/>
    </location>
</feature>
<comment type="subcellular location">
    <subcellularLocation>
        <location evidence="1">Cell inner membrane</location>
        <topology evidence="1">Multi-pass membrane protein</topology>
    </subcellularLocation>
    <subcellularLocation>
        <location evidence="2">Cytoplasm</location>
    </subcellularLocation>
</comment>
<dbReference type="eggNOG" id="COG1762">
    <property type="taxonomic scope" value="Bacteria"/>
</dbReference>
<dbReference type="InterPro" id="IPR013014">
    <property type="entry name" value="PTS_EIIC_2"/>
</dbReference>
<dbReference type="InterPro" id="IPR003352">
    <property type="entry name" value="PTS_EIIC"/>
</dbReference>
<feature type="transmembrane region" description="Helical" evidence="12">
    <location>
        <begin position="519"/>
        <end position="541"/>
    </location>
</feature>
<feature type="transmembrane region" description="Helical" evidence="12">
    <location>
        <begin position="357"/>
        <end position="383"/>
    </location>
</feature>
<organism evidence="16 17">
    <name type="scientific">Blautia hydrogenotrophica (strain DSM 10507 / JCM 14656 / S5a33)</name>
    <name type="common">Ruminococcus hydrogenotrophicus</name>
    <dbReference type="NCBI Taxonomy" id="476272"/>
    <lineage>
        <taxon>Bacteria</taxon>
        <taxon>Bacillati</taxon>
        <taxon>Bacillota</taxon>
        <taxon>Clostridia</taxon>
        <taxon>Lachnospirales</taxon>
        <taxon>Lachnospiraceae</taxon>
        <taxon>Blautia</taxon>
    </lineage>
</organism>
<dbReference type="CDD" id="cd00211">
    <property type="entry name" value="PTS_IIA_fru"/>
    <property type="match status" value="1"/>
</dbReference>
<dbReference type="InterPro" id="IPR003501">
    <property type="entry name" value="PTS_EIIB_2/3"/>
</dbReference>
<dbReference type="PROSITE" id="PS00372">
    <property type="entry name" value="PTS_EIIA_TYPE_2_HIS"/>
    <property type="match status" value="1"/>
</dbReference>
<dbReference type="GO" id="GO:0005886">
    <property type="term" value="C:plasma membrane"/>
    <property type="evidence" value="ECO:0007669"/>
    <property type="project" value="UniProtKB-SubCell"/>
</dbReference>
<dbReference type="PROSITE" id="PS51094">
    <property type="entry name" value="PTS_EIIA_TYPE_2"/>
    <property type="match status" value="1"/>
</dbReference>
<dbReference type="InterPro" id="IPR002178">
    <property type="entry name" value="PTS_EIIA_type-2_dom"/>
</dbReference>
<dbReference type="GO" id="GO:0005351">
    <property type="term" value="F:carbohydrate:proton symporter activity"/>
    <property type="evidence" value="ECO:0007669"/>
    <property type="project" value="InterPro"/>
</dbReference>
<evidence type="ECO:0000256" key="9">
    <source>
        <dbReference type="ARBA" id="ARBA00022692"/>
    </source>
</evidence>
<dbReference type="InterPro" id="IPR013011">
    <property type="entry name" value="PTS_EIIB_2"/>
</dbReference>
<dbReference type="SUPFAM" id="SSF55804">
    <property type="entry name" value="Phoshotransferase/anion transport protein"/>
    <property type="match status" value="1"/>
</dbReference>
<dbReference type="HOGENOM" id="CLU_013155_1_0_9"/>
<dbReference type="NCBIfam" id="TIGR00829">
    <property type="entry name" value="FRU"/>
    <property type="match status" value="1"/>
</dbReference>
<dbReference type="NCBIfam" id="TIGR00848">
    <property type="entry name" value="fruA"/>
    <property type="match status" value="1"/>
</dbReference>
<evidence type="ECO:0000256" key="3">
    <source>
        <dbReference type="ARBA" id="ARBA00022448"/>
    </source>
</evidence>
<dbReference type="Gene3D" id="3.40.50.2300">
    <property type="match status" value="1"/>
</dbReference>
<evidence type="ECO:0000256" key="11">
    <source>
        <dbReference type="ARBA" id="ARBA00023136"/>
    </source>
</evidence>
<dbReference type="PANTHER" id="PTHR30505:SF28">
    <property type="entry name" value="PTS SYSTEM 2-O-ALPHA-MANNOSYL-D-GLYCERATE-SPECIFIC EIIABC COMPONENT"/>
    <property type="match status" value="1"/>
</dbReference>
<dbReference type="PATRIC" id="fig|476272.21.peg.2585"/>
<protein>
    <recommendedName>
        <fullName evidence="18">EIIABC-Fru</fullName>
    </recommendedName>
</protein>
<feature type="transmembrane region" description="Helical" evidence="12">
    <location>
        <begin position="314"/>
        <end position="336"/>
    </location>
</feature>
<gene>
    <name evidence="16" type="ORF">RUMHYD_01240</name>
</gene>
<feature type="transmembrane region" description="Helical" evidence="12">
    <location>
        <begin position="440"/>
        <end position="458"/>
    </location>
</feature>
<feature type="transmembrane region" description="Helical" evidence="12">
    <location>
        <begin position="579"/>
        <end position="597"/>
    </location>
</feature>
<keyword evidence="8" id="KW-0598">Phosphotransferase system</keyword>
<evidence type="ECO:0000256" key="6">
    <source>
        <dbReference type="ARBA" id="ARBA00022597"/>
    </source>
</evidence>
<dbReference type="PANTHER" id="PTHR30505">
    <property type="entry name" value="FRUCTOSE-LIKE PERMEASE"/>
    <property type="match status" value="1"/>
</dbReference>
<evidence type="ECO:0000313" key="16">
    <source>
        <dbReference type="EMBL" id="EEG49859.1"/>
    </source>
</evidence>
<dbReference type="InterPro" id="IPR050864">
    <property type="entry name" value="Bacterial_PTS_Sugar_Transport"/>
</dbReference>
<dbReference type="PROSITE" id="PS51099">
    <property type="entry name" value="PTS_EIIB_TYPE_2"/>
    <property type="match status" value="1"/>
</dbReference>
<keyword evidence="6" id="KW-0762">Sugar transport</keyword>
<reference evidence="16 17" key="1">
    <citation type="submission" date="2009-01" db="EMBL/GenBank/DDBJ databases">
        <authorList>
            <person name="Fulton L."/>
            <person name="Clifton S."/>
            <person name="Fulton B."/>
            <person name="Xu J."/>
            <person name="Minx P."/>
            <person name="Pepin K.H."/>
            <person name="Johnson M."/>
            <person name="Bhonagiri V."/>
            <person name="Nash W.E."/>
            <person name="Mardis E.R."/>
            <person name="Wilson R.K."/>
        </authorList>
    </citation>
    <scope>NUCLEOTIDE SEQUENCE [LARGE SCALE GENOMIC DNA]</scope>
    <source>
        <strain evidence="17">DSM 10507 / JCM 14656 / S5a33</strain>
    </source>
</reference>
<proteinExistence type="predicted"/>
<evidence type="ECO:0000256" key="10">
    <source>
        <dbReference type="ARBA" id="ARBA00022989"/>
    </source>
</evidence>
<evidence type="ECO:0000256" key="12">
    <source>
        <dbReference type="SAM" id="Phobius"/>
    </source>
</evidence>
<dbReference type="PROSITE" id="PS51104">
    <property type="entry name" value="PTS_EIIC_TYPE_2"/>
    <property type="match status" value="1"/>
</dbReference>
<dbReference type="GO" id="GO:0022877">
    <property type="term" value="F:protein-N(PI)-phosphohistidine-fructose phosphotransferase system transporter activity"/>
    <property type="evidence" value="ECO:0007669"/>
    <property type="project" value="InterPro"/>
</dbReference>
<keyword evidence="11 12" id="KW-0472">Membrane</keyword>
<evidence type="ECO:0000259" key="13">
    <source>
        <dbReference type="PROSITE" id="PS51094"/>
    </source>
</evidence>
<evidence type="ECO:0000259" key="15">
    <source>
        <dbReference type="PROSITE" id="PS51104"/>
    </source>
</evidence>
<dbReference type="InterPro" id="IPR036095">
    <property type="entry name" value="PTS_EIIB-like_sf"/>
</dbReference>
<evidence type="ECO:0000313" key="17">
    <source>
        <dbReference type="Proteomes" id="UP000003100"/>
    </source>
</evidence>
<dbReference type="FunFam" id="3.40.930.10:FF:000009">
    <property type="entry name" value="PTS system, fructose specific IIABC component"/>
    <property type="match status" value="1"/>
</dbReference>
<evidence type="ECO:0000259" key="14">
    <source>
        <dbReference type="PROSITE" id="PS51099"/>
    </source>
</evidence>
<dbReference type="Pfam" id="PF02302">
    <property type="entry name" value="PTS_IIB"/>
    <property type="match status" value="1"/>
</dbReference>
<evidence type="ECO:0000256" key="4">
    <source>
        <dbReference type="ARBA" id="ARBA00022475"/>
    </source>
</evidence>
<keyword evidence="10 12" id="KW-1133">Transmembrane helix</keyword>
<dbReference type="InterPro" id="IPR006327">
    <property type="entry name" value="PTS_IIC_fruc"/>
</dbReference>
<dbReference type="Pfam" id="PF00359">
    <property type="entry name" value="PTS_EIIA_2"/>
    <property type="match status" value="1"/>
</dbReference>
<evidence type="ECO:0000256" key="8">
    <source>
        <dbReference type="ARBA" id="ARBA00022683"/>
    </source>
</evidence>
<keyword evidence="3" id="KW-0813">Transport</keyword>
<evidence type="ECO:0000256" key="5">
    <source>
        <dbReference type="ARBA" id="ARBA00022553"/>
    </source>
</evidence>
<keyword evidence="5" id="KW-0597">Phosphoprotein</keyword>
<dbReference type="InterPro" id="IPR016152">
    <property type="entry name" value="PTrfase/Anion_transptr"/>
</dbReference>
<dbReference type="NCBIfam" id="TIGR01427">
    <property type="entry name" value="PTS_IIC_fructo"/>
    <property type="match status" value="1"/>
</dbReference>
<dbReference type="InterPro" id="IPR003353">
    <property type="entry name" value="PTS_IIB_fruc"/>
</dbReference>
<dbReference type="GO" id="GO:0090563">
    <property type="term" value="F:protein-phosphocysteine-sugar phosphotransferase activity"/>
    <property type="evidence" value="ECO:0007669"/>
    <property type="project" value="TreeGrafter"/>
</dbReference>
<dbReference type="Pfam" id="PF02378">
    <property type="entry name" value="PTS_EIIC"/>
    <property type="match status" value="1"/>
</dbReference>
<dbReference type="GO" id="GO:0005737">
    <property type="term" value="C:cytoplasm"/>
    <property type="evidence" value="ECO:0007669"/>
    <property type="project" value="UniProtKB-SubCell"/>
</dbReference>
<keyword evidence="17" id="KW-1185">Reference proteome</keyword>
<feature type="domain" description="PTS EIIC type-2" evidence="15">
    <location>
        <begin position="303"/>
        <end position="644"/>
    </location>
</feature>
<feature type="domain" description="PTS EIIB type-2" evidence="14">
    <location>
        <begin position="181"/>
        <end position="276"/>
    </location>
</feature>
<keyword evidence="7" id="KW-0808">Transferase</keyword>
<reference evidence="16 17" key="2">
    <citation type="submission" date="2009-02" db="EMBL/GenBank/DDBJ databases">
        <title>Draft genome sequence of Blautia hydrogenotrophica DSM 10507 (Ruminococcus hydrogenotrophicus DSM 10507).</title>
        <authorList>
            <person name="Sudarsanam P."/>
            <person name="Ley R."/>
            <person name="Guruge J."/>
            <person name="Turnbaugh P.J."/>
            <person name="Mahowald M."/>
            <person name="Liep D."/>
            <person name="Gordon J."/>
        </authorList>
    </citation>
    <scope>NUCLEOTIDE SEQUENCE [LARGE SCALE GENOMIC DNA]</scope>
    <source>
        <strain evidence="17">DSM 10507 / JCM 14656 / S5a33</strain>
    </source>
</reference>
<dbReference type="CDD" id="cd05569">
    <property type="entry name" value="PTS_IIB_fructose"/>
    <property type="match status" value="1"/>
</dbReference>
<feature type="transmembrane region" description="Helical" evidence="12">
    <location>
        <begin position="617"/>
        <end position="638"/>
    </location>
</feature>
<dbReference type="GO" id="GO:0009401">
    <property type="term" value="P:phosphoenolpyruvate-dependent sugar phosphotransferase system"/>
    <property type="evidence" value="ECO:0007669"/>
    <property type="project" value="UniProtKB-KW"/>
</dbReference>
<dbReference type="eggNOG" id="COG1299">
    <property type="taxonomic scope" value="Bacteria"/>
</dbReference>
<keyword evidence="4" id="KW-1003">Cell membrane</keyword>
<feature type="domain" description="PTS EIIA type-2" evidence="13">
    <location>
        <begin position="11"/>
        <end position="155"/>
    </location>
</feature>
<dbReference type="InterPro" id="IPR004715">
    <property type="entry name" value="PTS_IIA_fruc"/>
</dbReference>
<evidence type="ECO:0000256" key="7">
    <source>
        <dbReference type="ARBA" id="ARBA00022679"/>
    </source>
</evidence>
<dbReference type="FunFam" id="3.40.50.2300:FF:000014">
    <property type="entry name" value="PTS system fructose-like transporter subunit IIB"/>
    <property type="match status" value="1"/>
</dbReference>
<evidence type="ECO:0000256" key="2">
    <source>
        <dbReference type="ARBA" id="ARBA00004496"/>
    </source>
</evidence>
<sequence>MKEGENMRITDLLDSKSICLEGTPGSKNEALDQMVDLMARSGKINDLEAYRRQVYLREEESTTGIGDGIAIPHGKCDAVTRPGLAAMVVREGVEFDALDGEPVNLIFLIAAPNTEDNVHLDVLSKLSVLLMDEKFVEDLKNAKTVDDFLQIVDAADEEKPDLDESLSADTSEKESKEKCKILAVTSCPTGIAHTYMAAEGLEKAAKAQNCWIKVETRGSGGAKNVLTEQEIQEADCIIVAADAKVPMERFHGKRLIECQVSDGISKADQLIERAIRGDAPVYQAASGAVSEQTAVSGSWGHKIYMQLMNGVSHMLPFVVGGGILIALAFLIDGLSVDMASLSDEMRANFGTITPAAAVLKNIGGVAFGFMLPILAGFIAMSIADRPGLAVGFVGGAIAANGKSGFLGALLAGFIAGYLILLLRKAFSKLPESIEKIAPVLLYPLFGILFIGLIMTFVVEPPIGALNTALNTGLTNMGGASKVVLGMIVAGMMSVDMGGPFNKAAYVFGTASIAAGNYDIMAAVMIGGMVPPCAIALSTLLFKNKFTKAERESGPTNFIMGLAFITEGAIPFAASDPLRVLPSCILGSAAAGALSMAFNCTLMAPHGGIFVFPVVDHAVMYFLALIVGTVLGAVALGLLKKKVEQ</sequence>
<dbReference type="Gene3D" id="3.40.930.10">
    <property type="entry name" value="Mannitol-specific EII, Chain A"/>
    <property type="match status" value="1"/>
</dbReference>
<dbReference type="eggNOG" id="COG1445">
    <property type="taxonomic scope" value="Bacteria"/>
</dbReference>
<keyword evidence="9 12" id="KW-0812">Transmembrane</keyword>
<feature type="transmembrane region" description="Helical" evidence="12">
    <location>
        <begin position="478"/>
        <end position="498"/>
    </location>
</feature>
<evidence type="ECO:0000256" key="1">
    <source>
        <dbReference type="ARBA" id="ARBA00004429"/>
    </source>
</evidence>
<dbReference type="Proteomes" id="UP000003100">
    <property type="component" value="Unassembled WGS sequence"/>
</dbReference>
<dbReference type="EMBL" id="ACBZ01000058">
    <property type="protein sequence ID" value="EEG49859.1"/>
    <property type="molecule type" value="Genomic_DNA"/>
</dbReference>
<accession>C0CK70</accession>
<name>C0CK70_BLAHS</name>
<dbReference type="SUPFAM" id="SSF52794">
    <property type="entry name" value="PTS system IIB component-like"/>
    <property type="match status" value="1"/>
</dbReference>
<dbReference type="AlphaFoldDB" id="C0CK70"/>
<evidence type="ECO:0008006" key="18">
    <source>
        <dbReference type="Google" id="ProtNLM"/>
    </source>
</evidence>